<evidence type="ECO:0000313" key="1">
    <source>
        <dbReference type="Proteomes" id="UP000694925"/>
    </source>
</evidence>
<dbReference type="AlphaFoldDB" id="A0AAJ7S061"/>
<proteinExistence type="predicted"/>
<dbReference type="KEGG" id="ccal:113464277"/>
<reference evidence="2" key="1">
    <citation type="submission" date="2025-08" db="UniProtKB">
        <authorList>
            <consortium name="RefSeq"/>
        </authorList>
    </citation>
    <scope>IDENTIFICATION</scope>
    <source>
        <tissue evidence="2">Whole body</tissue>
    </source>
</reference>
<organism evidence="1 2">
    <name type="scientific">Ceratina calcarata</name>
    <dbReference type="NCBI Taxonomy" id="156304"/>
    <lineage>
        <taxon>Eukaryota</taxon>
        <taxon>Metazoa</taxon>
        <taxon>Ecdysozoa</taxon>
        <taxon>Arthropoda</taxon>
        <taxon>Hexapoda</taxon>
        <taxon>Insecta</taxon>
        <taxon>Pterygota</taxon>
        <taxon>Neoptera</taxon>
        <taxon>Endopterygota</taxon>
        <taxon>Hymenoptera</taxon>
        <taxon>Apocrita</taxon>
        <taxon>Aculeata</taxon>
        <taxon>Apoidea</taxon>
        <taxon>Anthophila</taxon>
        <taxon>Apidae</taxon>
        <taxon>Ceratina</taxon>
        <taxon>Zadontomerus</taxon>
    </lineage>
</organism>
<keyword evidence="1" id="KW-1185">Reference proteome</keyword>
<dbReference type="RefSeq" id="XP_026668999.1">
    <property type="nucleotide sequence ID" value="XM_026813198.1"/>
</dbReference>
<dbReference type="GeneID" id="113464277"/>
<sequence length="119" mass="13682">MAQCSRRMERELSERGWLDGHSVFFHPVHAGAQPSNFSTLLFIVIPCRRYQPAVYTYFHESLGESPSATITNLNRDSSYRNAVYVDRNQLETSLDQFESVGDTRDVKQHLWPSICGFPL</sequence>
<dbReference type="Proteomes" id="UP000694925">
    <property type="component" value="Unplaced"/>
</dbReference>
<accession>A0AAJ7S061</accession>
<gene>
    <name evidence="2" type="primary">LOC113464277</name>
</gene>
<protein>
    <submittedName>
        <fullName evidence="2">Uncharacterized protein LOC113464277</fullName>
    </submittedName>
</protein>
<evidence type="ECO:0000313" key="2">
    <source>
        <dbReference type="RefSeq" id="XP_026668999.1"/>
    </source>
</evidence>
<name>A0AAJ7S061_9HYME</name>